<evidence type="ECO:0000256" key="2">
    <source>
        <dbReference type="SAM" id="Phobius"/>
    </source>
</evidence>
<comment type="caution">
    <text evidence="3">The sequence shown here is derived from an EMBL/GenBank/DDBJ whole genome shotgun (WGS) entry which is preliminary data.</text>
</comment>
<accession>A0A5J4U1N1</accession>
<evidence type="ECO:0000313" key="4">
    <source>
        <dbReference type="Proteomes" id="UP000324800"/>
    </source>
</evidence>
<evidence type="ECO:0000256" key="1">
    <source>
        <dbReference type="SAM" id="MobiDB-lite"/>
    </source>
</evidence>
<reference evidence="3 4" key="1">
    <citation type="submission" date="2019-03" db="EMBL/GenBank/DDBJ databases">
        <title>Single cell metagenomics reveals metabolic interactions within the superorganism composed of flagellate Streblomastix strix and complex community of Bacteroidetes bacteria on its surface.</title>
        <authorList>
            <person name="Treitli S.C."/>
            <person name="Kolisko M."/>
            <person name="Husnik F."/>
            <person name="Keeling P."/>
            <person name="Hampl V."/>
        </authorList>
    </citation>
    <scope>NUCLEOTIDE SEQUENCE [LARGE SCALE GENOMIC DNA]</scope>
    <source>
        <strain evidence="3">ST1C</strain>
    </source>
</reference>
<dbReference type="EMBL" id="SNRW01022105">
    <property type="protein sequence ID" value="KAA6364070.1"/>
    <property type="molecule type" value="Genomic_DNA"/>
</dbReference>
<evidence type="ECO:0000313" key="3">
    <source>
        <dbReference type="EMBL" id="KAA6364070.1"/>
    </source>
</evidence>
<protein>
    <submittedName>
        <fullName evidence="3">Uncharacterized protein</fullName>
    </submittedName>
</protein>
<gene>
    <name evidence="3" type="ORF">EZS28_040404</name>
</gene>
<feature type="region of interest" description="Disordered" evidence="1">
    <location>
        <begin position="60"/>
        <end position="81"/>
    </location>
</feature>
<feature type="transmembrane region" description="Helical" evidence="2">
    <location>
        <begin position="108"/>
        <end position="129"/>
    </location>
</feature>
<organism evidence="3 4">
    <name type="scientific">Streblomastix strix</name>
    <dbReference type="NCBI Taxonomy" id="222440"/>
    <lineage>
        <taxon>Eukaryota</taxon>
        <taxon>Metamonada</taxon>
        <taxon>Preaxostyla</taxon>
        <taxon>Oxymonadida</taxon>
        <taxon>Streblomastigidae</taxon>
        <taxon>Streblomastix</taxon>
    </lineage>
</organism>
<name>A0A5J4U1N1_9EUKA</name>
<keyword evidence="2" id="KW-0812">Transmembrane</keyword>
<proteinExistence type="predicted"/>
<keyword evidence="2" id="KW-0472">Membrane</keyword>
<dbReference type="AlphaFoldDB" id="A0A5J4U1N1"/>
<keyword evidence="2" id="KW-1133">Transmembrane helix</keyword>
<dbReference type="Proteomes" id="UP000324800">
    <property type="component" value="Unassembled WGS sequence"/>
</dbReference>
<sequence>MIKDSQTQNNEAQLKQRIANFGPVLSASNGASETRLYYGWDGTEFLCTYRNDIKITSQTPREDCECPPADDESAFKADPRSKNKNGLCYVEPPEHIPPIVTASGATRAAWTVIAAVLLLPLLLMWRSFLQGHQ</sequence>